<gene>
    <name evidence="2" type="ORF">FDP22_11075</name>
</gene>
<dbReference type="Pfam" id="PF03692">
    <property type="entry name" value="CxxCxxCC"/>
    <property type="match status" value="1"/>
</dbReference>
<evidence type="ECO:0000313" key="3">
    <source>
        <dbReference type="Proteomes" id="UP000305888"/>
    </source>
</evidence>
<evidence type="ECO:0000313" key="2">
    <source>
        <dbReference type="EMBL" id="QDL92271.1"/>
    </source>
</evidence>
<dbReference type="Proteomes" id="UP000305888">
    <property type="component" value="Chromosome"/>
</dbReference>
<dbReference type="OrthoDB" id="9786855at2"/>
<dbReference type="PIRSF" id="PIRSF006173">
    <property type="entry name" value="UCP006173"/>
    <property type="match status" value="1"/>
</dbReference>
<dbReference type="InterPro" id="IPR008228">
    <property type="entry name" value="UCP006173"/>
</dbReference>
<dbReference type="KEGG" id="ppru:FDP22_11075"/>
<dbReference type="RefSeq" id="WP_138572937.1">
    <property type="nucleotide sequence ID" value="NZ_CP040818.1"/>
</dbReference>
<dbReference type="NCBIfam" id="NF003501">
    <property type="entry name" value="PRK05170.1-5"/>
    <property type="match status" value="1"/>
</dbReference>
<dbReference type="PANTHER" id="PTHR37421">
    <property type="entry name" value="UPF0260 PROTEIN YCGN"/>
    <property type="match status" value="1"/>
</dbReference>
<evidence type="ECO:0000256" key="1">
    <source>
        <dbReference type="HAMAP-Rule" id="MF_00676"/>
    </source>
</evidence>
<dbReference type="InterPro" id="IPR005358">
    <property type="entry name" value="Puta_zinc/iron-chelating_dom"/>
</dbReference>
<reference evidence="2 3" key="1">
    <citation type="submission" date="2019-06" db="EMBL/GenBank/DDBJ databases">
        <title>Genome sequence of Rhodobacteraceae bacterium D4M1.</title>
        <authorList>
            <person name="Cao J."/>
        </authorList>
    </citation>
    <scope>NUCLEOTIDE SEQUENCE [LARGE SCALE GENOMIC DNA]</scope>
    <source>
        <strain evidence="2 3">D4M1</strain>
    </source>
</reference>
<proteinExistence type="inferred from homology"/>
<accession>A0A5B8FHC5</accession>
<dbReference type="EMBL" id="CP040818">
    <property type="protein sequence ID" value="QDL92271.1"/>
    <property type="molecule type" value="Genomic_DNA"/>
</dbReference>
<dbReference type="NCBIfam" id="NF003507">
    <property type="entry name" value="PRK05170.2-5"/>
    <property type="match status" value="1"/>
</dbReference>
<protein>
    <recommendedName>
        <fullName evidence="1">UPF0260 protein FDP22_11075</fullName>
    </recommendedName>
</protein>
<sequence>MSKLRPAFWNTVPLLEMTSEEWEALCDGCGKCCVLKLEDEETGKVHYTDVACRLFDDSTCRCSQYALRQSLVKGCVVISPDNLPQIRDWMPKTCAYRRLSYGEKLPYWHPLLTGDPDSPFLSGNSVRDSTVPEWDVDEDDLEDHIIWRDI</sequence>
<dbReference type="PANTHER" id="PTHR37421:SF1">
    <property type="entry name" value="UPF0260 PROTEIN YCGN"/>
    <property type="match status" value="1"/>
</dbReference>
<keyword evidence="3" id="KW-1185">Reference proteome</keyword>
<dbReference type="HAMAP" id="MF_00676">
    <property type="entry name" value="UPF0260"/>
    <property type="match status" value="1"/>
</dbReference>
<organism evidence="2 3">
    <name type="scientific">Paroceanicella profunda</name>
    <dbReference type="NCBI Taxonomy" id="2579971"/>
    <lineage>
        <taxon>Bacteria</taxon>
        <taxon>Pseudomonadati</taxon>
        <taxon>Pseudomonadota</taxon>
        <taxon>Alphaproteobacteria</taxon>
        <taxon>Rhodobacterales</taxon>
        <taxon>Paracoccaceae</taxon>
        <taxon>Paroceanicella</taxon>
    </lineage>
</organism>
<dbReference type="AlphaFoldDB" id="A0A5B8FHC5"/>
<comment type="similarity">
    <text evidence="1">Belongs to the UPF0260 family.</text>
</comment>
<name>A0A5B8FHC5_9RHOB</name>